<accession>A0AAV0VW70</accession>
<feature type="transmembrane region" description="Helical" evidence="2">
    <location>
        <begin position="577"/>
        <end position="602"/>
    </location>
</feature>
<feature type="chain" id="PRO_5043897609" description="Nose resistant-to-fluoxetine protein N-terminal domain-containing protein" evidence="3">
    <location>
        <begin position="23"/>
        <end position="752"/>
    </location>
</feature>
<dbReference type="EMBL" id="CARXXK010000001">
    <property type="protein sequence ID" value="CAI6347850.1"/>
    <property type="molecule type" value="Genomic_DNA"/>
</dbReference>
<feature type="domain" description="Nose resistant-to-fluoxetine protein N-terminal" evidence="4">
    <location>
        <begin position="90"/>
        <end position="246"/>
    </location>
</feature>
<dbReference type="GO" id="GO:0016747">
    <property type="term" value="F:acyltransferase activity, transferring groups other than amino-acyl groups"/>
    <property type="evidence" value="ECO:0007669"/>
    <property type="project" value="InterPro"/>
</dbReference>
<dbReference type="Proteomes" id="UP001160148">
    <property type="component" value="Unassembled WGS sequence"/>
</dbReference>
<feature type="transmembrane region" description="Helical" evidence="2">
    <location>
        <begin position="402"/>
        <end position="424"/>
    </location>
</feature>
<feature type="transmembrane region" description="Helical" evidence="2">
    <location>
        <begin position="696"/>
        <end position="716"/>
    </location>
</feature>
<keyword evidence="2" id="KW-0812">Transmembrane</keyword>
<feature type="signal peptide" evidence="3">
    <location>
        <begin position="1"/>
        <end position="22"/>
    </location>
</feature>
<evidence type="ECO:0000256" key="1">
    <source>
        <dbReference type="SAM" id="MobiDB-lite"/>
    </source>
</evidence>
<reference evidence="5 6" key="1">
    <citation type="submission" date="2023-01" db="EMBL/GenBank/DDBJ databases">
        <authorList>
            <person name="Whitehead M."/>
        </authorList>
    </citation>
    <scope>NUCLEOTIDE SEQUENCE [LARGE SCALE GENOMIC DNA]</scope>
</reference>
<dbReference type="PANTHER" id="PTHR11161:SF71">
    <property type="entry name" value="NOSE RESISTANT-TO-FLUOXETINE PROTEIN N-TERMINAL DOMAIN-CONTAINING PROTEIN"/>
    <property type="match status" value="1"/>
</dbReference>
<keyword evidence="2" id="KW-0472">Membrane</keyword>
<feature type="region of interest" description="Disordered" evidence="1">
    <location>
        <begin position="722"/>
        <end position="752"/>
    </location>
</feature>
<feature type="transmembrane region" description="Helical" evidence="2">
    <location>
        <begin position="255"/>
        <end position="280"/>
    </location>
</feature>
<dbReference type="Pfam" id="PF01757">
    <property type="entry name" value="Acyl_transf_3"/>
    <property type="match status" value="1"/>
</dbReference>
<keyword evidence="2" id="KW-1133">Transmembrane helix</keyword>
<evidence type="ECO:0000256" key="3">
    <source>
        <dbReference type="SAM" id="SignalP"/>
    </source>
</evidence>
<dbReference type="SMART" id="SM00703">
    <property type="entry name" value="NRF"/>
    <property type="match status" value="1"/>
</dbReference>
<dbReference type="InterPro" id="IPR052728">
    <property type="entry name" value="O2_lipid_transport_reg"/>
</dbReference>
<keyword evidence="3" id="KW-0732">Signal</keyword>
<dbReference type="Pfam" id="PF20146">
    <property type="entry name" value="NRF"/>
    <property type="match status" value="1"/>
</dbReference>
<feature type="transmembrane region" description="Helical" evidence="2">
    <location>
        <begin position="468"/>
        <end position="490"/>
    </location>
</feature>
<feature type="transmembrane region" description="Helical" evidence="2">
    <location>
        <begin position="622"/>
        <end position="642"/>
    </location>
</feature>
<dbReference type="InterPro" id="IPR002656">
    <property type="entry name" value="Acyl_transf_3_dom"/>
</dbReference>
<feature type="transmembrane region" description="Helical" evidence="2">
    <location>
        <begin position="319"/>
        <end position="341"/>
    </location>
</feature>
<comment type="caution">
    <text evidence="5">The sequence shown here is derived from an EMBL/GenBank/DDBJ whole genome shotgun (WGS) entry which is preliminary data.</text>
</comment>
<sequence>MFSHSPLRWSTSVFMLSTLALAEFDGQVHRKDDGVLQRSSQSSALNGSGVAFLGKGALGPLKDDDIYPESWISDLFYRALVNFTVQNVGSSACQRQVNMYVRSLQNHTDWAVRMAESWNRHPIGILAGNKYHMGIYDECVDVNYPVKGQYCLSEIHLFPPMGKNYSFLNGTDNINEVGVNHAWRTILGWVDSPDLVKRNSLNLGICIPDSCSASDLQTSLQNEFDKVFLPETFKAVVKVDPILCTVSGDMYPYDMAYFLTSAFFVLLVMICCGGTVCHFIRLSRQQNKTLSDDEFLISFSVIKSVKELLKYDKTNELNFLNGAKVTFMLFILFGHRFLYLVGSPTSHPQLIENMYTYGPDLLLTCMNLVDPFFFISGFILYTTISPIFMKVGSVWIKLASPVIYRIVRMLPAYCAMMAITANIVPHLGDGPLWPQKTWGEAETCKKYWWTNLLFMSNFIDAKYECLIVSWYISCDVQFYIVGVVLVYVYTKNIKYGIGLLSTVIIASMFTPFISTILKESDGILKVHFSFLENPRTSTTFNESYRASHLRATPFFVGVAMSLVVNKLKEKKIKFSAITVYGGTFVVTVVSLWVQFYGAIFYTRHRPYYPFEQALYSTFSHCTWTAICAWISICFCTTGYGLLSKVLDNKFIVPMGRLSYSVFLVNLIVMMMSQSSQRLPNYVSVKSLLDAWIYDTFKTYLMALALHLVVEAPFGNLTRQMFGRGKKSDSSRNEIPIEKTATEETPKKVMTHL</sequence>
<evidence type="ECO:0000313" key="6">
    <source>
        <dbReference type="Proteomes" id="UP001160148"/>
    </source>
</evidence>
<dbReference type="AlphaFoldDB" id="A0AAV0VW70"/>
<evidence type="ECO:0000259" key="4">
    <source>
        <dbReference type="SMART" id="SM00703"/>
    </source>
</evidence>
<feature type="transmembrane region" description="Helical" evidence="2">
    <location>
        <begin position="654"/>
        <end position="676"/>
    </location>
</feature>
<evidence type="ECO:0000313" key="5">
    <source>
        <dbReference type="EMBL" id="CAI6347850.1"/>
    </source>
</evidence>
<organism evidence="5 6">
    <name type="scientific">Macrosiphum euphorbiae</name>
    <name type="common">potato aphid</name>
    <dbReference type="NCBI Taxonomy" id="13131"/>
    <lineage>
        <taxon>Eukaryota</taxon>
        <taxon>Metazoa</taxon>
        <taxon>Ecdysozoa</taxon>
        <taxon>Arthropoda</taxon>
        <taxon>Hexapoda</taxon>
        <taxon>Insecta</taxon>
        <taxon>Pterygota</taxon>
        <taxon>Neoptera</taxon>
        <taxon>Paraneoptera</taxon>
        <taxon>Hemiptera</taxon>
        <taxon>Sternorrhyncha</taxon>
        <taxon>Aphidomorpha</taxon>
        <taxon>Aphidoidea</taxon>
        <taxon>Aphididae</taxon>
        <taxon>Macrosiphini</taxon>
        <taxon>Macrosiphum</taxon>
    </lineage>
</organism>
<name>A0AAV0VW70_9HEMI</name>
<dbReference type="PANTHER" id="PTHR11161">
    <property type="entry name" value="O-ACYLTRANSFERASE"/>
    <property type="match status" value="1"/>
</dbReference>
<protein>
    <recommendedName>
        <fullName evidence="4">Nose resistant-to-fluoxetine protein N-terminal domain-containing protein</fullName>
    </recommendedName>
</protein>
<evidence type="ECO:0000256" key="2">
    <source>
        <dbReference type="SAM" id="Phobius"/>
    </source>
</evidence>
<keyword evidence="6" id="KW-1185">Reference proteome</keyword>
<feature type="transmembrane region" description="Helical" evidence="2">
    <location>
        <begin position="497"/>
        <end position="517"/>
    </location>
</feature>
<feature type="compositionally biased region" description="Basic and acidic residues" evidence="1">
    <location>
        <begin position="725"/>
        <end position="746"/>
    </location>
</feature>
<feature type="transmembrane region" description="Helical" evidence="2">
    <location>
        <begin position="547"/>
        <end position="565"/>
    </location>
</feature>
<proteinExistence type="predicted"/>
<gene>
    <name evidence="5" type="ORF">MEUPH1_LOCUS4588</name>
</gene>
<dbReference type="InterPro" id="IPR006621">
    <property type="entry name" value="Nose-resist-to-fluoxetine_N"/>
</dbReference>